<accession>A0A0B1RT86</accession>
<keyword evidence="1" id="KW-1133">Transmembrane helix</keyword>
<dbReference type="AlphaFoldDB" id="A0A0B1RT86"/>
<gene>
    <name evidence="2" type="ORF">OESDEN_24092</name>
</gene>
<sequence length="119" mass="13263">IIHDDAEIDEPTLEIIRNELIRAEWWAHSITTAMAGAGLAMIVIAVVYALLKGSWGGPLTKIDNMQATHSSPICCTPSSPTLFLHYQHMNLADLPRKKPLSNRYFGLVPLEQICQHCQN</sequence>
<proteinExistence type="predicted"/>
<keyword evidence="1" id="KW-0472">Membrane</keyword>
<dbReference type="EMBL" id="KN611904">
    <property type="protein sequence ID" value="KHJ76288.1"/>
    <property type="molecule type" value="Genomic_DNA"/>
</dbReference>
<organism evidence="2 3">
    <name type="scientific">Oesophagostomum dentatum</name>
    <name type="common">Nodular worm</name>
    <dbReference type="NCBI Taxonomy" id="61180"/>
    <lineage>
        <taxon>Eukaryota</taxon>
        <taxon>Metazoa</taxon>
        <taxon>Ecdysozoa</taxon>
        <taxon>Nematoda</taxon>
        <taxon>Chromadorea</taxon>
        <taxon>Rhabditida</taxon>
        <taxon>Rhabditina</taxon>
        <taxon>Rhabditomorpha</taxon>
        <taxon>Strongyloidea</taxon>
        <taxon>Strongylidae</taxon>
        <taxon>Oesophagostomum</taxon>
    </lineage>
</organism>
<reference evidence="2 3" key="1">
    <citation type="submission" date="2014-03" db="EMBL/GenBank/DDBJ databases">
        <title>Draft genome of the hookworm Oesophagostomum dentatum.</title>
        <authorList>
            <person name="Mitreva M."/>
        </authorList>
    </citation>
    <scope>NUCLEOTIDE SEQUENCE [LARGE SCALE GENOMIC DNA]</scope>
    <source>
        <strain evidence="2 3">OD-Hann</strain>
    </source>
</reference>
<feature type="transmembrane region" description="Helical" evidence="1">
    <location>
        <begin position="25"/>
        <end position="51"/>
    </location>
</feature>
<evidence type="ECO:0000313" key="3">
    <source>
        <dbReference type="Proteomes" id="UP000053660"/>
    </source>
</evidence>
<evidence type="ECO:0000313" key="2">
    <source>
        <dbReference type="EMBL" id="KHJ76288.1"/>
    </source>
</evidence>
<name>A0A0B1RT86_OESDE</name>
<protein>
    <submittedName>
        <fullName evidence="2">Uncharacterized protein</fullName>
    </submittedName>
</protein>
<dbReference type="Proteomes" id="UP000053660">
    <property type="component" value="Unassembled WGS sequence"/>
</dbReference>
<evidence type="ECO:0000256" key="1">
    <source>
        <dbReference type="SAM" id="Phobius"/>
    </source>
</evidence>
<feature type="non-terminal residue" evidence="2">
    <location>
        <position position="1"/>
    </location>
</feature>
<keyword evidence="1" id="KW-0812">Transmembrane</keyword>
<keyword evidence="3" id="KW-1185">Reference proteome</keyword>